<sequence>MAIIIRGLFQQEPVPYGLLLEADPSREKIDGYIDKGICFVAEKNHEVVGIIIIVSLEETVDEILNLAVRKEYRGKGIAKKLIEFAVNSSVSRGKLELLVGTGNSSLDQLAFYQKCGFRIDTIKKNYFIENYREVIIENGIRCMDMIMLKRRISPKKY</sequence>
<organism evidence="3 4">
    <name type="scientific">Metabacillus rhizolycopersici</name>
    <dbReference type="NCBI Taxonomy" id="2875709"/>
    <lineage>
        <taxon>Bacteria</taxon>
        <taxon>Bacillati</taxon>
        <taxon>Bacillota</taxon>
        <taxon>Bacilli</taxon>
        <taxon>Bacillales</taxon>
        <taxon>Bacillaceae</taxon>
        <taxon>Metabacillus</taxon>
    </lineage>
</organism>
<dbReference type="InterPro" id="IPR050769">
    <property type="entry name" value="NAT_camello-type"/>
</dbReference>
<keyword evidence="4" id="KW-1185">Reference proteome</keyword>
<dbReference type="EMBL" id="JAIQUM010000001">
    <property type="protein sequence ID" value="MBZ5748858.1"/>
    <property type="molecule type" value="Genomic_DNA"/>
</dbReference>
<dbReference type="Proteomes" id="UP001165287">
    <property type="component" value="Unassembled WGS sequence"/>
</dbReference>
<dbReference type="Gene3D" id="3.40.630.30">
    <property type="match status" value="1"/>
</dbReference>
<dbReference type="CDD" id="cd04301">
    <property type="entry name" value="NAT_SF"/>
    <property type="match status" value="1"/>
</dbReference>
<evidence type="ECO:0000313" key="3">
    <source>
        <dbReference type="EMBL" id="MBZ5748858.1"/>
    </source>
</evidence>
<proteinExistence type="predicted"/>
<reference evidence="3" key="1">
    <citation type="submission" date="2024-05" db="EMBL/GenBank/DDBJ databases">
        <title>Metabacillus sp. nov., isolated from the rhizosphere soil of tomato plants.</title>
        <authorList>
            <person name="Ma R."/>
        </authorList>
    </citation>
    <scope>NUCLEOTIDE SEQUENCE</scope>
    <source>
        <strain evidence="3">DBTR6</strain>
    </source>
</reference>
<dbReference type="PANTHER" id="PTHR13947:SF37">
    <property type="entry name" value="LD18367P"/>
    <property type="match status" value="1"/>
</dbReference>
<dbReference type="RefSeq" id="WP_224136051.1">
    <property type="nucleotide sequence ID" value="NZ_JAIQUM010000001.1"/>
</dbReference>
<dbReference type="InterPro" id="IPR016181">
    <property type="entry name" value="Acyl_CoA_acyltransferase"/>
</dbReference>
<evidence type="ECO:0000256" key="1">
    <source>
        <dbReference type="ARBA" id="ARBA00022679"/>
    </source>
</evidence>
<protein>
    <submittedName>
        <fullName evidence="3">GNAT family N-acetyltransferase</fullName>
    </submittedName>
</protein>
<accession>A0ABS7UKL3</accession>
<dbReference type="PANTHER" id="PTHR13947">
    <property type="entry name" value="GNAT FAMILY N-ACETYLTRANSFERASE"/>
    <property type="match status" value="1"/>
</dbReference>
<evidence type="ECO:0000313" key="4">
    <source>
        <dbReference type="Proteomes" id="UP001165287"/>
    </source>
</evidence>
<dbReference type="Pfam" id="PF13508">
    <property type="entry name" value="Acetyltransf_7"/>
    <property type="match status" value="1"/>
</dbReference>
<dbReference type="PROSITE" id="PS51186">
    <property type="entry name" value="GNAT"/>
    <property type="match status" value="1"/>
</dbReference>
<evidence type="ECO:0000259" key="2">
    <source>
        <dbReference type="PROSITE" id="PS51186"/>
    </source>
</evidence>
<gene>
    <name evidence="3" type="ORF">K9V48_00975</name>
</gene>
<dbReference type="SUPFAM" id="SSF55729">
    <property type="entry name" value="Acyl-CoA N-acyltransferases (Nat)"/>
    <property type="match status" value="1"/>
</dbReference>
<keyword evidence="1" id="KW-0808">Transferase</keyword>
<name>A0ABS7UKL3_9BACI</name>
<comment type="caution">
    <text evidence="3">The sequence shown here is derived from an EMBL/GenBank/DDBJ whole genome shotgun (WGS) entry which is preliminary data.</text>
</comment>
<dbReference type="InterPro" id="IPR000182">
    <property type="entry name" value="GNAT_dom"/>
</dbReference>
<feature type="domain" description="N-acetyltransferase" evidence="2">
    <location>
        <begin position="3"/>
        <end position="152"/>
    </location>
</feature>